<comment type="caution">
    <text evidence="6">The sequence shown here is derived from an EMBL/GenBank/DDBJ whole genome shotgun (WGS) entry which is preliminary data.</text>
</comment>
<keyword evidence="7" id="KW-1185">Reference proteome</keyword>
<dbReference type="InterPro" id="IPR036390">
    <property type="entry name" value="WH_DNA-bd_sf"/>
</dbReference>
<dbReference type="SUPFAM" id="SSF46785">
    <property type="entry name" value="Winged helix' DNA-binding domain"/>
    <property type="match status" value="1"/>
</dbReference>
<dbReference type="AlphaFoldDB" id="A0A936YT44"/>
<keyword evidence="3" id="KW-0238">DNA-binding</keyword>
<dbReference type="Pfam" id="PF03466">
    <property type="entry name" value="LysR_substrate"/>
    <property type="match status" value="1"/>
</dbReference>
<dbReference type="Proteomes" id="UP000633219">
    <property type="component" value="Unassembled WGS sequence"/>
</dbReference>
<dbReference type="SUPFAM" id="SSF53850">
    <property type="entry name" value="Periplasmic binding protein-like II"/>
    <property type="match status" value="1"/>
</dbReference>
<dbReference type="InterPro" id="IPR005119">
    <property type="entry name" value="LysR_subst-bd"/>
</dbReference>
<keyword evidence="2" id="KW-0805">Transcription regulation</keyword>
<evidence type="ECO:0000313" key="6">
    <source>
        <dbReference type="EMBL" id="MBL0374351.1"/>
    </source>
</evidence>
<organism evidence="6 7">
    <name type="scientific">Rhizobium setariae</name>
    <dbReference type="NCBI Taxonomy" id="2801340"/>
    <lineage>
        <taxon>Bacteria</taxon>
        <taxon>Pseudomonadati</taxon>
        <taxon>Pseudomonadota</taxon>
        <taxon>Alphaproteobacteria</taxon>
        <taxon>Hyphomicrobiales</taxon>
        <taxon>Rhizobiaceae</taxon>
        <taxon>Rhizobium/Agrobacterium group</taxon>
        <taxon>Rhizobium</taxon>
    </lineage>
</organism>
<dbReference type="InterPro" id="IPR000847">
    <property type="entry name" value="LysR_HTH_N"/>
</dbReference>
<dbReference type="PROSITE" id="PS50931">
    <property type="entry name" value="HTH_LYSR"/>
    <property type="match status" value="1"/>
</dbReference>
<evidence type="ECO:0000313" key="7">
    <source>
        <dbReference type="Proteomes" id="UP000633219"/>
    </source>
</evidence>
<protein>
    <submittedName>
        <fullName evidence="6">LysR family transcriptional regulator</fullName>
    </submittedName>
</protein>
<reference evidence="6" key="1">
    <citation type="submission" date="2021-01" db="EMBL/GenBank/DDBJ databases">
        <title>Rhizobium sp. strain KVB221 16S ribosomal RNA gene Genome sequencing and assembly.</title>
        <authorList>
            <person name="Kang M."/>
        </authorList>
    </citation>
    <scope>NUCLEOTIDE SEQUENCE</scope>
    <source>
        <strain evidence="6">KVB221</strain>
    </source>
</reference>
<evidence type="ECO:0000259" key="5">
    <source>
        <dbReference type="PROSITE" id="PS50931"/>
    </source>
</evidence>
<gene>
    <name evidence="6" type="ORF">JJB09_20250</name>
</gene>
<dbReference type="InterPro" id="IPR036388">
    <property type="entry name" value="WH-like_DNA-bd_sf"/>
</dbReference>
<dbReference type="EMBL" id="JAEQNC010000012">
    <property type="protein sequence ID" value="MBL0374351.1"/>
    <property type="molecule type" value="Genomic_DNA"/>
</dbReference>
<dbReference type="GO" id="GO:0003700">
    <property type="term" value="F:DNA-binding transcription factor activity"/>
    <property type="evidence" value="ECO:0007669"/>
    <property type="project" value="InterPro"/>
</dbReference>
<evidence type="ECO:0000256" key="3">
    <source>
        <dbReference type="ARBA" id="ARBA00023125"/>
    </source>
</evidence>
<comment type="similarity">
    <text evidence="1">Belongs to the LysR transcriptional regulatory family.</text>
</comment>
<dbReference type="RefSeq" id="WP_201662550.1">
    <property type="nucleotide sequence ID" value="NZ_JAEQNC010000012.1"/>
</dbReference>
<name>A0A936YT44_9HYPH</name>
<keyword evidence="4" id="KW-0804">Transcription</keyword>
<evidence type="ECO:0000256" key="1">
    <source>
        <dbReference type="ARBA" id="ARBA00009437"/>
    </source>
</evidence>
<evidence type="ECO:0000256" key="4">
    <source>
        <dbReference type="ARBA" id="ARBA00023163"/>
    </source>
</evidence>
<proteinExistence type="inferred from homology"/>
<accession>A0A936YT44</accession>
<sequence length="307" mass="34539">MRAVSDFDLRLFTVFKTVVEYGGLSASQSALNMSLSNISTHLANLEKRVGFKVCHRGRSGFKLTPGGTELYSSIAELFQSIDEFRSKTSLTKKRIGRELSLGIVDGLISEHQFKLQSAIQKLGSINDDIFIRIDVLSPDKLKSSLANGDVDFIVGPISIASESVLIKEAFHERMSLFCSQQHILADREMQKEKIFNQDYKFEFVSRGYLRESLQPAFIPNLETAAVVHTMEAAAMLILSGKYIGYLPDHFAKKWEDTNEMVRILPDVTSHVVPFGLMYRRDHKLPLPAKLLLEYLLSSITSAAKYSH</sequence>
<dbReference type="GO" id="GO:0000976">
    <property type="term" value="F:transcription cis-regulatory region binding"/>
    <property type="evidence" value="ECO:0007669"/>
    <property type="project" value="TreeGrafter"/>
</dbReference>
<dbReference type="Gene3D" id="3.40.190.10">
    <property type="entry name" value="Periplasmic binding protein-like II"/>
    <property type="match status" value="2"/>
</dbReference>
<dbReference type="Gene3D" id="1.10.10.10">
    <property type="entry name" value="Winged helix-like DNA-binding domain superfamily/Winged helix DNA-binding domain"/>
    <property type="match status" value="1"/>
</dbReference>
<dbReference type="PANTHER" id="PTHR30126:SF98">
    <property type="entry name" value="HTH-TYPE TRANSCRIPTIONAL ACTIVATOR BAUR"/>
    <property type="match status" value="1"/>
</dbReference>
<feature type="domain" description="HTH lysR-type" evidence="5">
    <location>
        <begin position="7"/>
        <end position="64"/>
    </location>
</feature>
<evidence type="ECO:0000256" key="2">
    <source>
        <dbReference type="ARBA" id="ARBA00023015"/>
    </source>
</evidence>
<dbReference type="PANTHER" id="PTHR30126">
    <property type="entry name" value="HTH-TYPE TRANSCRIPTIONAL REGULATOR"/>
    <property type="match status" value="1"/>
</dbReference>
<dbReference type="Pfam" id="PF00126">
    <property type="entry name" value="HTH_1"/>
    <property type="match status" value="1"/>
</dbReference>